<evidence type="ECO:0000313" key="3">
    <source>
        <dbReference type="Proteomes" id="UP000475862"/>
    </source>
</evidence>
<keyword evidence="1" id="KW-0472">Membrane</keyword>
<dbReference type="Proteomes" id="UP000475862">
    <property type="component" value="Unassembled WGS sequence"/>
</dbReference>
<accession>A0A6G0T9D9</accession>
<sequence>MGMRWCLVCNHLPSTRCMLMMVMMISSWNCYCWSMLSLNHLLMLISCSNYICSWGLVFGLKTNSLALGLSFDVCTTFDLFLNFLHFFQSVLLEVYIMRFCYFFGYMRYFLYRWRRWLRMWYLSNMLFRRGGGCCVFGTDLSAAAAYDVLTLDREFVGEVHLLFDYDGLEQLVEMTLMKKVMIDCHWMNEEVSLRLLMGADVRLSLWPLTEAGDSRLLAAYHCCDKEAKWICSQRCCFHFADEHALDSETHSHRSLDPLLEYFSVCLRFLLNKPYALLAGCCGPGLRRPDIIKLLKILTSTSSPIKLVTRCINVSFKYIPSAPDTWVLTPFPPEDEALARGALKIQIGPLPVHTTLRVYTLLREEDDFPEGGFRKSVGAAIRTEVSGPSAGNVMSSCSGERQRETACVVDGGGTREKPRRTSVCAMSVDVGRSNKDGRTDGTIRFCDRR</sequence>
<gene>
    <name evidence="2" type="ORF">AGLY_012591</name>
</gene>
<comment type="caution">
    <text evidence="2">The sequence shown here is derived from an EMBL/GenBank/DDBJ whole genome shotgun (WGS) entry which is preliminary data.</text>
</comment>
<organism evidence="2 3">
    <name type="scientific">Aphis glycines</name>
    <name type="common">Soybean aphid</name>
    <dbReference type="NCBI Taxonomy" id="307491"/>
    <lineage>
        <taxon>Eukaryota</taxon>
        <taxon>Metazoa</taxon>
        <taxon>Ecdysozoa</taxon>
        <taxon>Arthropoda</taxon>
        <taxon>Hexapoda</taxon>
        <taxon>Insecta</taxon>
        <taxon>Pterygota</taxon>
        <taxon>Neoptera</taxon>
        <taxon>Paraneoptera</taxon>
        <taxon>Hemiptera</taxon>
        <taxon>Sternorrhyncha</taxon>
        <taxon>Aphidomorpha</taxon>
        <taxon>Aphidoidea</taxon>
        <taxon>Aphididae</taxon>
        <taxon>Aphidini</taxon>
        <taxon>Aphis</taxon>
        <taxon>Aphis</taxon>
    </lineage>
</organism>
<proteinExistence type="predicted"/>
<keyword evidence="3" id="KW-1185">Reference proteome</keyword>
<dbReference type="AlphaFoldDB" id="A0A6G0T9D9"/>
<protein>
    <submittedName>
        <fullName evidence="2">Uncharacterized protein</fullName>
    </submittedName>
</protein>
<reference evidence="2 3" key="1">
    <citation type="submission" date="2019-08" db="EMBL/GenBank/DDBJ databases">
        <title>The genome of the soybean aphid Biotype 1, its phylome, world population structure and adaptation to the North American continent.</title>
        <authorList>
            <person name="Giordano R."/>
            <person name="Donthu R.K."/>
            <person name="Hernandez A.G."/>
            <person name="Wright C.L."/>
            <person name="Zimin A.V."/>
        </authorList>
    </citation>
    <scope>NUCLEOTIDE SEQUENCE [LARGE SCALE GENOMIC DNA]</scope>
    <source>
        <tissue evidence="2">Whole aphids</tissue>
    </source>
</reference>
<evidence type="ECO:0000256" key="1">
    <source>
        <dbReference type="SAM" id="Phobius"/>
    </source>
</evidence>
<name>A0A6G0T9D9_APHGL</name>
<keyword evidence="1" id="KW-0812">Transmembrane</keyword>
<dbReference type="EMBL" id="VYZN01000049">
    <property type="protein sequence ID" value="KAE9528169.1"/>
    <property type="molecule type" value="Genomic_DNA"/>
</dbReference>
<keyword evidence="1" id="KW-1133">Transmembrane helix</keyword>
<evidence type="ECO:0000313" key="2">
    <source>
        <dbReference type="EMBL" id="KAE9528169.1"/>
    </source>
</evidence>
<feature type="transmembrane region" description="Helical" evidence="1">
    <location>
        <begin position="83"/>
        <end position="110"/>
    </location>
</feature>